<dbReference type="GeneID" id="97485406"/>
<dbReference type="InterPro" id="IPR006311">
    <property type="entry name" value="TAT_signal"/>
</dbReference>
<reference evidence="3" key="1">
    <citation type="journal article" date="2014" name="Int. J. Syst. Evol. Microbiol.">
        <title>Complete genome sequence of Corynebacterium casei LMG S-19264T (=DSM 44701T), isolated from a smear-ripened cheese.</title>
        <authorList>
            <consortium name="US DOE Joint Genome Institute (JGI-PGF)"/>
            <person name="Walter F."/>
            <person name="Albersmeier A."/>
            <person name="Kalinowski J."/>
            <person name="Ruckert C."/>
        </authorList>
    </citation>
    <scope>NUCLEOTIDE SEQUENCE</scope>
    <source>
        <strain evidence="3">JCM 4434</strain>
    </source>
</reference>
<feature type="chain" id="PRO_5039387947" description="Histidine phosphatase family protein" evidence="2">
    <location>
        <begin position="24"/>
        <end position="219"/>
    </location>
</feature>
<proteinExistence type="predicted"/>
<keyword evidence="2" id="KW-0732">Signal</keyword>
<comment type="caution">
    <text evidence="3">The sequence shown here is derived from an EMBL/GenBank/DDBJ whole genome shotgun (WGS) entry which is preliminary data.</text>
</comment>
<evidence type="ECO:0000313" key="3">
    <source>
        <dbReference type="EMBL" id="GGU70688.1"/>
    </source>
</evidence>
<protein>
    <recommendedName>
        <fullName evidence="5">Histidine phosphatase family protein</fullName>
    </recommendedName>
</protein>
<sequence>MTTRPSRRTLLTGLAAVAPLVLAACSSGGKKGKADKNGPVARASDPGTAAFVMIIRHGEKPDGSHPGLDENGKHDDKSLTQRGWDRAKTLPTLFAPPAAGLRTPVRIYAATDQGPMAGAHRMRQTVTPLGAELGLTVDTTYAESQESELAGAALAGAQPVLICWEHSRIPRIVEALGASGSGVPASWPDRFDLAWVFSRPAGGAWTFQEVHQHLLEGDA</sequence>
<evidence type="ECO:0008006" key="5">
    <source>
        <dbReference type="Google" id="ProtNLM"/>
    </source>
</evidence>
<feature type="signal peptide" evidence="2">
    <location>
        <begin position="1"/>
        <end position="23"/>
    </location>
</feature>
<organism evidence="3 4">
    <name type="scientific">Kitasatospora aureofaciens</name>
    <name type="common">Streptomyces aureofaciens</name>
    <dbReference type="NCBI Taxonomy" id="1894"/>
    <lineage>
        <taxon>Bacteria</taxon>
        <taxon>Bacillati</taxon>
        <taxon>Actinomycetota</taxon>
        <taxon>Actinomycetes</taxon>
        <taxon>Kitasatosporales</taxon>
        <taxon>Streptomycetaceae</taxon>
        <taxon>Kitasatospora</taxon>
    </lineage>
</organism>
<evidence type="ECO:0000256" key="1">
    <source>
        <dbReference type="SAM" id="MobiDB-lite"/>
    </source>
</evidence>
<feature type="region of interest" description="Disordered" evidence="1">
    <location>
        <begin position="58"/>
        <end position="79"/>
    </location>
</feature>
<accession>A0A8H9HKT1</accession>
<dbReference type="AlphaFoldDB" id="A0A8H9HKT1"/>
<dbReference type="KEGG" id="kau:B6264_28945"/>
<dbReference type="Gene3D" id="3.40.50.1240">
    <property type="entry name" value="Phosphoglycerate mutase-like"/>
    <property type="match status" value="1"/>
</dbReference>
<name>A0A8H9HKT1_KITAU</name>
<gene>
    <name evidence="3" type="ORF">GCM10010502_22790</name>
</gene>
<dbReference type="RefSeq" id="WP_050366349.1">
    <property type="nucleotide sequence ID" value="NZ_BMUB01000004.1"/>
</dbReference>
<evidence type="ECO:0000256" key="2">
    <source>
        <dbReference type="SAM" id="SignalP"/>
    </source>
</evidence>
<dbReference type="PROSITE" id="PS51257">
    <property type="entry name" value="PROKAR_LIPOPROTEIN"/>
    <property type="match status" value="1"/>
</dbReference>
<dbReference type="OrthoDB" id="8448116at2"/>
<dbReference type="EMBL" id="BMUB01000004">
    <property type="protein sequence ID" value="GGU70688.1"/>
    <property type="molecule type" value="Genomic_DNA"/>
</dbReference>
<dbReference type="InterPro" id="IPR029033">
    <property type="entry name" value="His_PPase_superfam"/>
</dbReference>
<evidence type="ECO:0000313" key="4">
    <source>
        <dbReference type="Proteomes" id="UP000610124"/>
    </source>
</evidence>
<reference evidence="3" key="2">
    <citation type="submission" date="2020-09" db="EMBL/GenBank/DDBJ databases">
        <authorList>
            <person name="Sun Q."/>
            <person name="Ohkuma M."/>
        </authorList>
    </citation>
    <scope>NUCLEOTIDE SEQUENCE</scope>
    <source>
        <strain evidence="3">JCM 4434</strain>
    </source>
</reference>
<dbReference type="Proteomes" id="UP000610124">
    <property type="component" value="Unassembled WGS sequence"/>
</dbReference>
<dbReference type="PROSITE" id="PS51318">
    <property type="entry name" value="TAT"/>
    <property type="match status" value="1"/>
</dbReference>